<accession>A0A2P2MMG4</accession>
<name>A0A2P2MMG4_RHIMU</name>
<dbReference type="AlphaFoldDB" id="A0A2P2MMG4"/>
<evidence type="ECO:0000313" key="1">
    <source>
        <dbReference type="EMBL" id="MBX31441.1"/>
    </source>
</evidence>
<protein>
    <submittedName>
        <fullName evidence="1">Uncharacterized protein</fullName>
    </submittedName>
</protein>
<sequence>MELTMYITTDCNRAFNRLQQSKVNYSTFTRFQDDMLLMLYGKENQM</sequence>
<organism evidence="1">
    <name type="scientific">Rhizophora mucronata</name>
    <name type="common">Asiatic mangrove</name>
    <dbReference type="NCBI Taxonomy" id="61149"/>
    <lineage>
        <taxon>Eukaryota</taxon>
        <taxon>Viridiplantae</taxon>
        <taxon>Streptophyta</taxon>
        <taxon>Embryophyta</taxon>
        <taxon>Tracheophyta</taxon>
        <taxon>Spermatophyta</taxon>
        <taxon>Magnoliopsida</taxon>
        <taxon>eudicotyledons</taxon>
        <taxon>Gunneridae</taxon>
        <taxon>Pentapetalae</taxon>
        <taxon>rosids</taxon>
        <taxon>fabids</taxon>
        <taxon>Malpighiales</taxon>
        <taxon>Rhizophoraceae</taxon>
        <taxon>Rhizophora</taxon>
    </lineage>
</organism>
<dbReference type="EMBL" id="GGEC01050957">
    <property type="protein sequence ID" value="MBX31441.1"/>
    <property type="molecule type" value="Transcribed_RNA"/>
</dbReference>
<proteinExistence type="predicted"/>
<reference evidence="1" key="1">
    <citation type="submission" date="2018-02" db="EMBL/GenBank/DDBJ databases">
        <title>Rhizophora mucronata_Transcriptome.</title>
        <authorList>
            <person name="Meera S.P."/>
            <person name="Sreeshan A."/>
            <person name="Augustine A."/>
        </authorList>
    </citation>
    <scope>NUCLEOTIDE SEQUENCE</scope>
    <source>
        <tissue evidence="1">Leaf</tissue>
    </source>
</reference>